<sequence>MYLGVKFQGANNVVTTVYIQDSEKAVTYFLLNSKFFNSTISSKVVIDCVKKPTVSTSDNVLAYSYYCCPDTDGQYEIKCNTPSLSPFINSPNSTLSTTHINTILPTRTTPNSDYSSSNDPNNPSSTPNGSNGAITHSVNISNEIIQRENKDAAVGGSFCIYFAFTSQGANNRIITMFIQDDETNLKRFLAQTTNATINSKMTIDCLNKPTVTKSGSVLAYNYYCCPNTDGQYQIRCNTPSVPLLTGGNHKGGSNNSNTNLPNIFSLFILFFTSITIYALNKVL</sequence>
<dbReference type="WBParaSite" id="PS1159_v2.g6456.t1">
    <property type="protein sequence ID" value="PS1159_v2.g6456.t1"/>
    <property type="gene ID" value="PS1159_v2.g6456"/>
</dbReference>
<proteinExistence type="predicted"/>
<organism evidence="1 2">
    <name type="scientific">Panagrolaimus sp. PS1159</name>
    <dbReference type="NCBI Taxonomy" id="55785"/>
    <lineage>
        <taxon>Eukaryota</taxon>
        <taxon>Metazoa</taxon>
        <taxon>Ecdysozoa</taxon>
        <taxon>Nematoda</taxon>
        <taxon>Chromadorea</taxon>
        <taxon>Rhabditida</taxon>
        <taxon>Tylenchina</taxon>
        <taxon>Panagrolaimomorpha</taxon>
        <taxon>Panagrolaimoidea</taxon>
        <taxon>Panagrolaimidae</taxon>
        <taxon>Panagrolaimus</taxon>
    </lineage>
</organism>
<evidence type="ECO:0000313" key="1">
    <source>
        <dbReference type="Proteomes" id="UP000887580"/>
    </source>
</evidence>
<protein>
    <submittedName>
        <fullName evidence="2">Allorecognition 2</fullName>
    </submittedName>
</protein>
<evidence type="ECO:0000313" key="2">
    <source>
        <dbReference type="WBParaSite" id="PS1159_v2.g6456.t1"/>
    </source>
</evidence>
<dbReference type="Proteomes" id="UP000887580">
    <property type="component" value="Unplaced"/>
</dbReference>
<name>A0AC35GM25_9BILA</name>
<accession>A0AC35GM25</accession>
<reference evidence="2" key="1">
    <citation type="submission" date="2022-11" db="UniProtKB">
        <authorList>
            <consortium name="WormBaseParasite"/>
        </authorList>
    </citation>
    <scope>IDENTIFICATION</scope>
</reference>